<evidence type="ECO:0000256" key="3">
    <source>
        <dbReference type="ARBA" id="ARBA00023125"/>
    </source>
</evidence>
<reference evidence="8" key="1">
    <citation type="submission" date="2020-08" db="EMBL/GenBank/DDBJ databases">
        <title>Spodoptera exigua strain:BAW_Kor-Di-RS1 Genome sequencing and assembly.</title>
        <authorList>
            <person name="Kim J."/>
            <person name="Nam H.Y."/>
            <person name="Kwon M."/>
            <person name="Choi J.H."/>
            <person name="Cho S.R."/>
            <person name="Kim G.-H."/>
        </authorList>
    </citation>
    <scope>NUCLEOTIDE SEQUENCE</scope>
    <source>
        <strain evidence="8">BAW_Kor-Di-RS1</strain>
        <tissue evidence="8">Whole-body</tissue>
    </source>
</reference>
<dbReference type="InterPro" id="IPR044210">
    <property type="entry name" value="Tfc3-like"/>
</dbReference>
<feature type="region of interest" description="Disordered" evidence="6">
    <location>
        <begin position="445"/>
        <end position="481"/>
    </location>
</feature>
<dbReference type="EMBL" id="JACKWZ010000001">
    <property type="protein sequence ID" value="KAF9424912.1"/>
    <property type="molecule type" value="Genomic_DNA"/>
</dbReference>
<feature type="compositionally biased region" description="Polar residues" evidence="6">
    <location>
        <begin position="464"/>
        <end position="474"/>
    </location>
</feature>
<dbReference type="GO" id="GO:0042791">
    <property type="term" value="P:5S class rRNA transcription by RNA polymerase III"/>
    <property type="evidence" value="ECO:0007669"/>
    <property type="project" value="TreeGrafter"/>
</dbReference>
<evidence type="ECO:0000256" key="4">
    <source>
        <dbReference type="ARBA" id="ARBA00023163"/>
    </source>
</evidence>
<comment type="caution">
    <text evidence="8">The sequence shown here is derived from an EMBL/GenBank/DDBJ whole genome shotgun (WGS) entry which is preliminary data.</text>
</comment>
<gene>
    <name evidence="8" type="ORF">HW555_000213</name>
</gene>
<dbReference type="PANTHER" id="PTHR15180">
    <property type="entry name" value="GENERAL TRANSCRIPTION FACTOR 3C POLYPEPTIDE 1"/>
    <property type="match status" value="1"/>
</dbReference>
<dbReference type="PANTHER" id="PTHR15180:SF1">
    <property type="entry name" value="GENERAL TRANSCRIPTION FACTOR 3C POLYPEPTIDE 1"/>
    <property type="match status" value="1"/>
</dbReference>
<evidence type="ECO:0000313" key="8">
    <source>
        <dbReference type="EMBL" id="KAF9424912.1"/>
    </source>
</evidence>
<dbReference type="GO" id="GO:0003677">
    <property type="term" value="F:DNA binding"/>
    <property type="evidence" value="ECO:0007669"/>
    <property type="project" value="UniProtKB-KW"/>
</dbReference>
<evidence type="ECO:0000313" key="9">
    <source>
        <dbReference type="Proteomes" id="UP000648187"/>
    </source>
</evidence>
<keyword evidence="3" id="KW-0238">DNA-binding</keyword>
<feature type="domain" description="B-block binding subunit of TFIIIC" evidence="7">
    <location>
        <begin position="172"/>
        <end position="245"/>
    </location>
</feature>
<evidence type="ECO:0000259" key="7">
    <source>
        <dbReference type="Pfam" id="PF04182"/>
    </source>
</evidence>
<keyword evidence="9" id="KW-1185">Reference proteome</keyword>
<organism evidence="8 9">
    <name type="scientific">Spodoptera exigua</name>
    <name type="common">Beet armyworm</name>
    <name type="synonym">Noctua fulgens</name>
    <dbReference type="NCBI Taxonomy" id="7107"/>
    <lineage>
        <taxon>Eukaryota</taxon>
        <taxon>Metazoa</taxon>
        <taxon>Ecdysozoa</taxon>
        <taxon>Arthropoda</taxon>
        <taxon>Hexapoda</taxon>
        <taxon>Insecta</taxon>
        <taxon>Pterygota</taxon>
        <taxon>Neoptera</taxon>
        <taxon>Endopterygota</taxon>
        <taxon>Lepidoptera</taxon>
        <taxon>Glossata</taxon>
        <taxon>Ditrysia</taxon>
        <taxon>Noctuoidea</taxon>
        <taxon>Noctuidae</taxon>
        <taxon>Amphipyrinae</taxon>
        <taxon>Spodoptera</taxon>
    </lineage>
</organism>
<evidence type="ECO:0000256" key="6">
    <source>
        <dbReference type="SAM" id="MobiDB-lite"/>
    </source>
</evidence>
<dbReference type="Proteomes" id="UP000648187">
    <property type="component" value="Unassembled WGS sequence"/>
</dbReference>
<dbReference type="InterPro" id="IPR007309">
    <property type="entry name" value="TFIIIC_Bblock-bd"/>
</dbReference>
<dbReference type="GO" id="GO:0000127">
    <property type="term" value="C:transcription factor TFIIIC complex"/>
    <property type="evidence" value="ECO:0007669"/>
    <property type="project" value="InterPro"/>
</dbReference>
<keyword evidence="5" id="KW-0539">Nucleus</keyword>
<keyword evidence="4" id="KW-0804">Transcription</keyword>
<evidence type="ECO:0000256" key="1">
    <source>
        <dbReference type="ARBA" id="ARBA00004123"/>
    </source>
</evidence>
<dbReference type="GO" id="GO:0006384">
    <property type="term" value="P:transcription initiation at RNA polymerase III promoter"/>
    <property type="evidence" value="ECO:0007669"/>
    <property type="project" value="InterPro"/>
</dbReference>
<evidence type="ECO:0000256" key="5">
    <source>
        <dbReference type="ARBA" id="ARBA00023242"/>
    </source>
</evidence>
<accession>A0A835LBS2</accession>
<comment type="subcellular location">
    <subcellularLocation>
        <location evidence="1">Nucleus</location>
    </subcellularLocation>
</comment>
<dbReference type="Pfam" id="PF04182">
    <property type="entry name" value="B-block_TFIIIC"/>
    <property type="match status" value="1"/>
</dbReference>
<name>A0A835LBS2_SPOEX</name>
<proteinExistence type="predicted"/>
<evidence type="ECO:0000256" key="2">
    <source>
        <dbReference type="ARBA" id="ARBA00022553"/>
    </source>
</evidence>
<protein>
    <recommendedName>
        <fullName evidence="7">B-block binding subunit of TFIIIC domain-containing protein</fullName>
    </recommendedName>
</protein>
<dbReference type="GO" id="GO:0005634">
    <property type="term" value="C:nucleus"/>
    <property type="evidence" value="ECO:0007669"/>
    <property type="project" value="UniProtKB-SubCell"/>
</dbReference>
<keyword evidence="2" id="KW-0597">Phosphoprotein</keyword>
<sequence length="1520" mass="175088">MENSVVRSFAVNYKSIIIDEIALEGLEGTGIDLLWRRIQKRICSDLTEKMKVRYWNYIVNSGKVSFYKLPEPLPHFELLDRFEIIDETTGHLKEPDVLLDGPYEYKPIEGEHGSCRYYETRILIPIDYLNTKTYKDIMTEYGDTLVIVANEEERWHALAPHLPISTIANLTNIHYCMLELIGRSRDNGQSTIGLTNLNKIVKDPKTLFYNRKYLRNQDLIKTSLVTETIAGKGFKALLVRLKRFNQPSVLTMPKVGILHNVVEYLLQQPNFSEKTEVIVKKGLISQKQNRRLQKTVNIFNFEERNIKPDEKNKLKTNIKRKFIYLSSRNDESSESDEESQEPLMKCQYKVGVSLLRQAYERFLDAGLEGLTQVQLAQQLGVEFYTSRGICRMFRIKNIVREFLEDKGKQRTARFIARAIKGDMDVKYTEEKQKFLEYLNELRVPREEAEPSEDEVPAKKMKLETQPSTSSNPTDVTKENSDEDIIADVDMTPEKVITEVKVLDGIEKTKTLGSFTRNPTLRQLTFANGVFKVLKNKLCVSGYITLSNLASKEINEPPMDTKALKSFIQKLVTDGHIKIYKIKWPGMQKYSVFICAPHVKATDPIIKAKYKEICMRAVTNKRVAIKKEIAENITPTITQFANPRYMKIQKLHEFLTKFAYFEHVKPESHSLPAGFVSIVDFIQEVTIKFAIQNMGSTALVEINQLVNQSQLDIKLKDAPPHIYKALMRSCTLQNAIRLNLKVLAMLGLIQLVRPPNQTTNNIGFINYTSFLFYVNRNAKIIDTTGIWPRVIDDKIKEKSYYFETFEDVTRYWLDVFQISVNTTIELEKRGRKQLQPPQRLEDEVFAHDNGVRYGDGNGPCGFDSCFYMEIPRLWQTFYMRPMQSRSSPKKGKIQIKIPKVKKKTKVKREAKVKAAPKTVVDKPANDKLTRKRNDTTIKWSKYEDLIITICKAAITILSPSSQPGTLIVRNIVAKDLLSIKDSKKTKSVCHSRASTLETNLTLIHEKHCIINELKRRRNILQKYEGLLKKLRLTYSTNMTKFINKARLPMMELVWVILQVMKSKSYIQKVPCVASNLEDFYEHFTIITSTANKLCNMFKVPEHVTLKEAVVLTIMQTIDSEISTELGKKIYKTFEGYPEAAVRSAVEQLRKCGAIAAKEKIFNNQMRKLDLEDICQSSYKISAFYQRKWVSRVNSEFLDNLSTLLEVEQSENEVKGSAEINCLYCEMNAYDIIDIVSTSAPLITDAAGAPIMPEEINVLVIDTKYRLKTGTLRWKNKSSLSKMSELYSHMNLDHSVKYLSSYTSVDTKEIKQNVDTKDPILKHLDEVGEKGASFDELQKLSAMSEKELIEKLQQLEDKKILKRVGFYENVLVLSKYLAPWSIKVGEKYIIVTPWLTLTGKARPDIFFKWCGVIMNLIFEKPGCSVTYLADKCEYLTYRSAQDVCMFLEKYECIKLAMVNLQPVDLFSDEYHDPEMTEFNPYGSPEKMIAHPIKNSLTKYCYIKKKILGSKSNDALMDKLFKC</sequence>